<dbReference type="Proteomes" id="UP000384354">
    <property type="component" value="Unassembled WGS sequence"/>
</dbReference>
<dbReference type="EMBL" id="CABPSL010000028">
    <property type="protein sequence ID" value="VVE49311.1"/>
    <property type="molecule type" value="Genomic_DNA"/>
</dbReference>
<keyword evidence="1" id="KW-1133">Transmembrane helix</keyword>
<organism evidence="2 3">
    <name type="scientific">Pandoraea cepalis</name>
    <dbReference type="NCBI Taxonomy" id="2508294"/>
    <lineage>
        <taxon>Bacteria</taxon>
        <taxon>Pseudomonadati</taxon>
        <taxon>Pseudomonadota</taxon>
        <taxon>Betaproteobacteria</taxon>
        <taxon>Burkholderiales</taxon>
        <taxon>Burkholderiaceae</taxon>
        <taxon>Pandoraea</taxon>
    </lineage>
</organism>
<sequence>MIIPIRLMALVLAALYLIVPIPFAVDTREVLGIGPAATSDLVLSAIYGISIFLVFLLLPKEIRIKSNRQMTFSWGIWRFLEILAISSISIVFSVIIARQQQYGFSDKVLAHFRYEALNADFHLRLIYNICLCVFLSSVVVRGFRWQQVIFFAAPIGLEVIFSKNNYITHFLVFMFLWLWNSKVNRRFVIFLASISVVSLLIVRFLQFASWQSDWMKTIAAMFGEFTISWQSIPVAIEYSRAMIFNAPVGGWYSDVISTFAGLKIGLAGNPAAEMVYYFGDFAIFPIVVTAVSFVLLARLAKSNFILSMAFFVVAFYLRDVMRTGLLMGFSIIIKTSIIFMMLKFILSGIKRARPVSESSSPMGASDVRNSV</sequence>
<feature type="transmembrane region" description="Helical" evidence="1">
    <location>
        <begin position="275"/>
        <end position="296"/>
    </location>
</feature>
<feature type="transmembrane region" description="Helical" evidence="1">
    <location>
        <begin position="324"/>
        <end position="346"/>
    </location>
</feature>
<feature type="transmembrane region" description="Helical" evidence="1">
    <location>
        <begin position="125"/>
        <end position="143"/>
    </location>
</feature>
<evidence type="ECO:0000313" key="2">
    <source>
        <dbReference type="EMBL" id="VVE49311.1"/>
    </source>
</evidence>
<protein>
    <submittedName>
        <fullName evidence="2">Uncharacterized protein</fullName>
    </submittedName>
</protein>
<feature type="transmembrane region" description="Helical" evidence="1">
    <location>
        <begin position="7"/>
        <end position="25"/>
    </location>
</feature>
<accession>A0A5E4YKN8</accession>
<gene>
    <name evidence="2" type="ORF">PCE31106_04574</name>
</gene>
<proteinExistence type="predicted"/>
<name>A0A5E4YKN8_9BURK</name>
<keyword evidence="1" id="KW-0812">Transmembrane</keyword>
<evidence type="ECO:0000313" key="3">
    <source>
        <dbReference type="Proteomes" id="UP000384354"/>
    </source>
</evidence>
<feature type="transmembrane region" description="Helical" evidence="1">
    <location>
        <begin position="37"/>
        <end position="58"/>
    </location>
</feature>
<reference evidence="2 3" key="1">
    <citation type="submission" date="2019-08" db="EMBL/GenBank/DDBJ databases">
        <authorList>
            <person name="Peeters C."/>
        </authorList>
    </citation>
    <scope>NUCLEOTIDE SEQUENCE [LARGE SCALE GENOMIC DNA]</scope>
    <source>
        <strain evidence="2 3">LMG 31106</strain>
    </source>
</reference>
<feature type="transmembrane region" description="Helical" evidence="1">
    <location>
        <begin position="187"/>
        <end position="205"/>
    </location>
</feature>
<dbReference type="AlphaFoldDB" id="A0A5E4YKN8"/>
<feature type="transmembrane region" description="Helical" evidence="1">
    <location>
        <begin position="79"/>
        <end position="97"/>
    </location>
</feature>
<feature type="transmembrane region" description="Helical" evidence="1">
    <location>
        <begin position="303"/>
        <end position="318"/>
    </location>
</feature>
<keyword evidence="1" id="KW-0472">Membrane</keyword>
<evidence type="ECO:0000256" key="1">
    <source>
        <dbReference type="SAM" id="Phobius"/>
    </source>
</evidence>